<dbReference type="Gene3D" id="2.60.120.1060">
    <property type="entry name" value="NPCBM/NEW2 domain"/>
    <property type="match status" value="1"/>
</dbReference>
<feature type="transmembrane region" description="Helical" evidence="6">
    <location>
        <begin position="50"/>
        <end position="73"/>
    </location>
</feature>
<dbReference type="RefSeq" id="WP_382417819.1">
    <property type="nucleotide sequence ID" value="NZ_AP031500.1"/>
</dbReference>
<evidence type="ECO:0000259" key="7">
    <source>
        <dbReference type="SMART" id="SM00776"/>
    </source>
</evidence>
<evidence type="ECO:0000256" key="6">
    <source>
        <dbReference type="SAM" id="Phobius"/>
    </source>
</evidence>
<dbReference type="EMBL" id="JBHRTL010000031">
    <property type="protein sequence ID" value="MFC3156549.1"/>
    <property type="molecule type" value="Genomic_DNA"/>
</dbReference>
<feature type="transmembrane region" description="Helical" evidence="6">
    <location>
        <begin position="85"/>
        <end position="103"/>
    </location>
</feature>
<dbReference type="InterPro" id="IPR013222">
    <property type="entry name" value="Glyco_hyd_98_carb-bd"/>
</dbReference>
<dbReference type="Gene3D" id="3.40.720.10">
    <property type="entry name" value="Alkaline Phosphatase, subunit A"/>
    <property type="match status" value="1"/>
</dbReference>
<dbReference type="InterPro" id="IPR017850">
    <property type="entry name" value="Alkaline_phosphatase_core_sf"/>
</dbReference>
<dbReference type="SUPFAM" id="SSF53649">
    <property type="entry name" value="Alkaline phosphatase-like"/>
    <property type="match status" value="1"/>
</dbReference>
<keyword evidence="9" id="KW-1185">Reference proteome</keyword>
<dbReference type="SUPFAM" id="SSF49785">
    <property type="entry name" value="Galactose-binding domain-like"/>
    <property type="match status" value="1"/>
</dbReference>
<reference evidence="9" key="1">
    <citation type="journal article" date="2019" name="Int. J. Syst. Evol. Microbiol.">
        <title>The Global Catalogue of Microorganisms (GCM) 10K type strain sequencing project: providing services to taxonomists for standard genome sequencing and annotation.</title>
        <authorList>
            <consortium name="The Broad Institute Genomics Platform"/>
            <consortium name="The Broad Institute Genome Sequencing Center for Infectious Disease"/>
            <person name="Wu L."/>
            <person name="Ma J."/>
        </authorList>
    </citation>
    <scope>NUCLEOTIDE SEQUENCE [LARGE SCALE GENOMIC DNA]</scope>
    <source>
        <strain evidence="9">KCTC 52141</strain>
    </source>
</reference>
<dbReference type="SMART" id="SM00776">
    <property type="entry name" value="NPCBM"/>
    <property type="match status" value="1"/>
</dbReference>
<evidence type="ECO:0000313" key="9">
    <source>
        <dbReference type="Proteomes" id="UP001595548"/>
    </source>
</evidence>
<keyword evidence="2" id="KW-1003">Cell membrane</keyword>
<dbReference type="InterPro" id="IPR000917">
    <property type="entry name" value="Sulfatase_N"/>
</dbReference>
<keyword evidence="3 6" id="KW-0812">Transmembrane</keyword>
<dbReference type="PANTHER" id="PTHR47371:SF3">
    <property type="entry name" value="PHOSPHOGLYCEROL TRANSFERASE I"/>
    <property type="match status" value="1"/>
</dbReference>
<comment type="subcellular location">
    <subcellularLocation>
        <location evidence="1">Cell membrane</location>
        <topology evidence="1">Multi-pass membrane protein</topology>
    </subcellularLocation>
</comment>
<organism evidence="8 9">
    <name type="scientific">Gilvimarinus japonicus</name>
    <dbReference type="NCBI Taxonomy" id="1796469"/>
    <lineage>
        <taxon>Bacteria</taxon>
        <taxon>Pseudomonadati</taxon>
        <taxon>Pseudomonadota</taxon>
        <taxon>Gammaproteobacteria</taxon>
        <taxon>Cellvibrionales</taxon>
        <taxon>Cellvibrionaceae</taxon>
        <taxon>Gilvimarinus</taxon>
    </lineage>
</organism>
<keyword evidence="4 6" id="KW-1133">Transmembrane helix</keyword>
<evidence type="ECO:0000256" key="1">
    <source>
        <dbReference type="ARBA" id="ARBA00004651"/>
    </source>
</evidence>
<protein>
    <submittedName>
        <fullName evidence="8">Sulfatase-like hydrolase/transferase</fullName>
    </submittedName>
</protein>
<feature type="transmembrane region" description="Helical" evidence="6">
    <location>
        <begin position="25"/>
        <end position="44"/>
    </location>
</feature>
<dbReference type="Pfam" id="PF08305">
    <property type="entry name" value="NPCBM"/>
    <property type="match status" value="1"/>
</dbReference>
<feature type="domain" description="Glycosyl hydrolase family 98 putative carbohydrate-binding module" evidence="7">
    <location>
        <begin position="734"/>
        <end position="870"/>
    </location>
</feature>
<dbReference type="CDD" id="cd16015">
    <property type="entry name" value="LTA_synthase"/>
    <property type="match status" value="1"/>
</dbReference>
<dbReference type="InterPro" id="IPR008979">
    <property type="entry name" value="Galactose-bd-like_sf"/>
</dbReference>
<gene>
    <name evidence="8" type="ORF">ACFOEB_15155</name>
</gene>
<dbReference type="PANTHER" id="PTHR47371">
    <property type="entry name" value="LIPOTEICHOIC ACID SYNTHASE"/>
    <property type="match status" value="1"/>
</dbReference>
<evidence type="ECO:0000256" key="4">
    <source>
        <dbReference type="ARBA" id="ARBA00022989"/>
    </source>
</evidence>
<dbReference type="Pfam" id="PF00884">
    <property type="entry name" value="Sulfatase"/>
    <property type="match status" value="1"/>
</dbReference>
<keyword evidence="5 6" id="KW-0472">Membrane</keyword>
<evidence type="ECO:0000313" key="8">
    <source>
        <dbReference type="EMBL" id="MFC3156549.1"/>
    </source>
</evidence>
<evidence type="ECO:0000256" key="3">
    <source>
        <dbReference type="ARBA" id="ARBA00022692"/>
    </source>
</evidence>
<accession>A0ABV7HV46</accession>
<dbReference type="InterPro" id="IPR038637">
    <property type="entry name" value="NPCBM_sf"/>
</dbReference>
<evidence type="ECO:0000256" key="2">
    <source>
        <dbReference type="ARBA" id="ARBA00022475"/>
    </source>
</evidence>
<dbReference type="InterPro" id="IPR050448">
    <property type="entry name" value="OpgB/LTA_synthase_biosynth"/>
</dbReference>
<name>A0ABV7HV46_9GAMM</name>
<dbReference type="Proteomes" id="UP001595548">
    <property type="component" value="Unassembled WGS sequence"/>
</dbReference>
<comment type="caution">
    <text evidence="8">The sequence shown here is derived from an EMBL/GenBank/DDBJ whole genome shotgun (WGS) entry which is preliminary data.</text>
</comment>
<feature type="transmembrane region" description="Helical" evidence="6">
    <location>
        <begin position="129"/>
        <end position="152"/>
    </location>
</feature>
<feature type="transmembrane region" description="Helical" evidence="6">
    <location>
        <begin position="164"/>
        <end position="185"/>
    </location>
</feature>
<evidence type="ECO:0000256" key="5">
    <source>
        <dbReference type="ARBA" id="ARBA00023136"/>
    </source>
</evidence>
<proteinExistence type="predicted"/>
<sequence length="876" mass="99074">MDENKEADVTPPGSSLALMPLPKRYGLFGVLALMQILLVARVAWQADWSWLQFFNTAAISAFSVVVFFLLWYSALSQLRYRWTGTVTKAVIAIYALLLVYHWLRLEPLSFLIVYKNGADLLTWEAVDYLLSNASVVGWVALLAAVFVVIWLFRRYEMVGSPLRHPAKVPALIVLLLLNIVSVAAFSSSRNEIVEFSASVYRYFQYDDTDWNDHEPYPYLKKSDGANDHFDADFAPNVFVVMLESFSAEYIDKVENGQPVTPFFNRLKDEGLYVNNFFSASVETSKGQFATLCSVYPSYRTNVFTSYPDNNFHCLSHILQERGYTTVFMKAFHSLGFENTGDFVAANGFEYAHGMDGKFVTPQERKQYKIGWGIRDDIFYRKTFDYLDSLEKSNRDNPKKKSPFFVTTMSVTNHMMFDDIPPEHRYIHANPQSHQDNYANSMYLTDQYLKVFFEELNKRDYLKNSVVVVLGDNGFPMGQHNNYHNTKTVYNELFKTPLLVWWPGHVKPKAVTNTARSQLDVAPTVTDLLDIDTNHHFVGGSVLRAPAGDYFVPLIQPFDGTYLASLRYPYKYVKHLKTGKESLFDLRQDPQERTDLMAERESPDTPLPWGVPLASLRHDVQVLKRNEALLKEDRIYPSGERDNVRVVFTANRIGEGQPLIYRVLGDTDGVSVAITIEPYVKAKGTTFLADVSRSDAEVFAVAAERFEPGVSRVSFEVYVDDELSSTTSGDVFVSTEEVRLLSDLGAQGQQDWGSLHTNRSVRGGPLRVAGNSYGFGLGTHASSDYRVNLDRDYEMLYIAFGLDDESACGNGAKFRVFADGEAIYISERIKSGEFDSALLNVAGHSHLRLSTRNLGNGACDHTNWINPVLFRQNPAAL</sequence>